<sequence>MTLSLWPAVLGFWTSFLPRRAALSHRCFLLAKQHHRLPLLGGDAGSRWARCRGYTGPPRARHLGSAWLPCILEGRTYFLGGQGRGHLYPWRSVHSKMAEGRRLLVGNFPNVQIPRLKCYTLSFSPVDQIKCIYGSLRGGGSIKILFAF</sequence>
<evidence type="ECO:0000313" key="2">
    <source>
        <dbReference type="EMBL" id="KAF6422804.1"/>
    </source>
</evidence>
<reference evidence="2 3" key="1">
    <citation type="journal article" date="2020" name="Nature">
        <title>Six reference-quality genomes reveal evolution of bat adaptations.</title>
        <authorList>
            <person name="Jebb D."/>
            <person name="Huang Z."/>
            <person name="Pippel M."/>
            <person name="Hughes G.M."/>
            <person name="Lavrichenko K."/>
            <person name="Devanna P."/>
            <person name="Winkler S."/>
            <person name="Jermiin L.S."/>
            <person name="Skirmuntt E.C."/>
            <person name="Katzourakis A."/>
            <person name="Burkitt-Gray L."/>
            <person name="Ray D.A."/>
            <person name="Sullivan K.A.M."/>
            <person name="Roscito J.G."/>
            <person name="Kirilenko B.M."/>
            <person name="Davalos L.M."/>
            <person name="Corthals A.P."/>
            <person name="Power M.L."/>
            <person name="Jones G."/>
            <person name="Ransome R.D."/>
            <person name="Dechmann D.K.N."/>
            <person name="Locatelli A.G."/>
            <person name="Puechmaille S.J."/>
            <person name="Fedrigo O."/>
            <person name="Jarvis E.D."/>
            <person name="Hiller M."/>
            <person name="Vernes S.C."/>
            <person name="Myers E.W."/>
            <person name="Teeling E.C."/>
        </authorList>
    </citation>
    <scope>NUCLEOTIDE SEQUENCE [LARGE SCALE GENOMIC DNA]</scope>
    <source>
        <strain evidence="2">MRouAeg1</strain>
        <tissue evidence="2">Muscle</tissue>
    </source>
</reference>
<evidence type="ECO:0000313" key="3">
    <source>
        <dbReference type="Proteomes" id="UP000593571"/>
    </source>
</evidence>
<organism evidence="2 3">
    <name type="scientific">Rousettus aegyptiacus</name>
    <name type="common">Egyptian fruit bat</name>
    <name type="synonym">Pteropus aegyptiacus</name>
    <dbReference type="NCBI Taxonomy" id="9407"/>
    <lineage>
        <taxon>Eukaryota</taxon>
        <taxon>Metazoa</taxon>
        <taxon>Chordata</taxon>
        <taxon>Craniata</taxon>
        <taxon>Vertebrata</taxon>
        <taxon>Euteleostomi</taxon>
        <taxon>Mammalia</taxon>
        <taxon>Eutheria</taxon>
        <taxon>Laurasiatheria</taxon>
        <taxon>Chiroptera</taxon>
        <taxon>Yinpterochiroptera</taxon>
        <taxon>Pteropodoidea</taxon>
        <taxon>Pteropodidae</taxon>
        <taxon>Rousettinae</taxon>
        <taxon>Rousettus</taxon>
    </lineage>
</organism>
<proteinExistence type="predicted"/>
<gene>
    <name evidence="2" type="ORF">HJG63_008605</name>
</gene>
<name>A0A7J8DHT8_ROUAE</name>
<accession>A0A7J8DHT8</accession>
<dbReference type="EMBL" id="JACASE010000012">
    <property type="protein sequence ID" value="KAF6422804.1"/>
    <property type="molecule type" value="Genomic_DNA"/>
</dbReference>
<feature type="signal peptide" evidence="1">
    <location>
        <begin position="1"/>
        <end position="24"/>
    </location>
</feature>
<comment type="caution">
    <text evidence="2">The sequence shown here is derived from an EMBL/GenBank/DDBJ whole genome shotgun (WGS) entry which is preliminary data.</text>
</comment>
<dbReference type="Proteomes" id="UP000593571">
    <property type="component" value="Unassembled WGS sequence"/>
</dbReference>
<keyword evidence="1" id="KW-0732">Signal</keyword>
<evidence type="ECO:0000256" key="1">
    <source>
        <dbReference type="SAM" id="SignalP"/>
    </source>
</evidence>
<evidence type="ECO:0008006" key="4">
    <source>
        <dbReference type="Google" id="ProtNLM"/>
    </source>
</evidence>
<feature type="chain" id="PRO_5029544455" description="Secreted protein" evidence="1">
    <location>
        <begin position="25"/>
        <end position="148"/>
    </location>
</feature>
<protein>
    <recommendedName>
        <fullName evidence="4">Secreted protein</fullName>
    </recommendedName>
</protein>
<keyword evidence="3" id="KW-1185">Reference proteome</keyword>
<dbReference type="AlphaFoldDB" id="A0A7J8DHT8"/>